<dbReference type="EMBL" id="JAGEPA010000001">
    <property type="protein sequence ID" value="MBO1430068.1"/>
    <property type="molecule type" value="Genomic_DNA"/>
</dbReference>
<keyword evidence="2" id="KW-0378">Hydrolase</keyword>
<feature type="transmembrane region" description="Helical" evidence="1">
    <location>
        <begin position="118"/>
        <end position="143"/>
    </location>
</feature>
<dbReference type="InterPro" id="IPR029058">
    <property type="entry name" value="AB_hydrolase_fold"/>
</dbReference>
<dbReference type="RefSeq" id="WP_207832662.1">
    <property type="nucleotide sequence ID" value="NZ_CP088282.1"/>
</dbReference>
<feature type="transmembrane region" description="Helical" evidence="1">
    <location>
        <begin position="155"/>
        <end position="174"/>
    </location>
</feature>
<organism evidence="2 3">
    <name type="scientific">Bradyrhizobium quebecense</name>
    <dbReference type="NCBI Taxonomy" id="2748629"/>
    <lineage>
        <taxon>Bacteria</taxon>
        <taxon>Pseudomonadati</taxon>
        <taxon>Pseudomonadota</taxon>
        <taxon>Alphaproteobacteria</taxon>
        <taxon>Hyphomicrobiales</taxon>
        <taxon>Nitrobacteraceae</taxon>
        <taxon>Bradyrhizobium</taxon>
    </lineage>
</organism>
<comment type="caution">
    <text evidence="2">The sequence shown here is derived from an EMBL/GenBank/DDBJ whole genome shotgun (WGS) entry which is preliminary data.</text>
</comment>
<evidence type="ECO:0000313" key="2">
    <source>
        <dbReference type="EMBL" id="MBO1430068.1"/>
    </source>
</evidence>
<reference evidence="2" key="1">
    <citation type="journal article" date="2021" name="Int. J. Syst. Evol. Microbiol.">
        <title>Bradyrhizobium septentrionale sp. nov. (sv. septentrionale) and Bradyrhizobium quebecense sp. nov. (sv. septentrionale) associated with legumes native to Canada possess rearranged symbiosis genes and numerous insertion sequences.</title>
        <authorList>
            <person name="Bromfield E.S.P."/>
            <person name="Cloutier S."/>
        </authorList>
    </citation>
    <scope>NUCLEOTIDE SEQUENCE</scope>
    <source>
        <strain evidence="2">12S5</strain>
    </source>
</reference>
<accession>A0ABS3MF31</accession>
<keyword evidence="1" id="KW-1133">Transmembrane helix</keyword>
<name>A0ABS3MF31_9BRAD</name>
<dbReference type="Proteomes" id="UP000692816">
    <property type="component" value="Unassembled WGS sequence"/>
</dbReference>
<dbReference type="GO" id="GO:0016787">
    <property type="term" value="F:hydrolase activity"/>
    <property type="evidence" value="ECO:0007669"/>
    <property type="project" value="UniProtKB-KW"/>
</dbReference>
<evidence type="ECO:0000313" key="3">
    <source>
        <dbReference type="Proteomes" id="UP000692816"/>
    </source>
</evidence>
<sequence>MIQRRHVFHIGGYDPITPEEQVERLRRSLSSFEKVWGASSRLSEISNTSAINASCDLEAWGPNWKTDTTFEMLRWDDLIRRDSGVRLVPRLVQSLKALFNFILTGTLFRYAVASWKYALFFVFPYCCLLLIACCGVGLSYLLVRLIPATFWLEQLLLGVFLSLAIFISSMLWIGPKRRINHILDDAIFSYQFLYGQKGELDKRLGDFAALILRTARAADVDEILIVGHSLGAALSIAAVARALKLDPLLATHGPKLCILTVGATIPKFSLHPMGGQIREAAQLVAGTSAIDWVEYQARDDAISFYRFDPVTLKRTSRDYSGEHPKIRRVQIHSMIDPVRFRRHRFNFMQIHYQFLMGNDQRSVYDYCMITCGPLAFNVATSPSGAVGLFEANGSVMTARGC</sequence>
<keyword evidence="3" id="KW-1185">Reference proteome</keyword>
<proteinExistence type="predicted"/>
<dbReference type="SUPFAM" id="SSF53474">
    <property type="entry name" value="alpha/beta-Hydrolases"/>
    <property type="match status" value="2"/>
</dbReference>
<protein>
    <submittedName>
        <fullName evidence="2">Alpha/beta hydrolase</fullName>
    </submittedName>
</protein>
<gene>
    <name evidence="2" type="ORF">J4P68_11545</name>
</gene>
<evidence type="ECO:0000256" key="1">
    <source>
        <dbReference type="SAM" id="Phobius"/>
    </source>
</evidence>
<keyword evidence="1" id="KW-0812">Transmembrane</keyword>
<keyword evidence="1" id="KW-0472">Membrane</keyword>